<gene>
    <name evidence="10" type="primary">b2748</name>
    <name evidence="8" type="synonym">ftsB</name>
</gene>
<evidence type="ECO:0000256" key="4">
    <source>
        <dbReference type="ARBA" id="ARBA00022989"/>
    </source>
</evidence>
<dbReference type="OrthoDB" id="7061211at2"/>
<comment type="function">
    <text evidence="8">Essential cell division protein. May link together the upstream cell division proteins, which are predominantly cytoplasmic, with the downstream cell division proteins, which are predominantly periplasmic.</text>
</comment>
<evidence type="ECO:0000256" key="7">
    <source>
        <dbReference type="ARBA" id="ARBA00023306"/>
    </source>
</evidence>
<dbReference type="EMBL" id="BA000021">
    <property type="protein sequence ID" value="BAC24679.1"/>
    <property type="molecule type" value="Genomic_DNA"/>
</dbReference>
<keyword evidence="7 8" id="KW-0131">Cell cycle</keyword>
<dbReference type="PANTHER" id="PTHR37485:SF1">
    <property type="entry name" value="CELL DIVISION PROTEIN FTSB"/>
    <property type="match status" value="1"/>
</dbReference>
<feature type="topological domain" description="Cytoplasmic" evidence="8">
    <location>
        <begin position="1"/>
        <end position="13"/>
    </location>
</feature>
<dbReference type="STRING" id="36870.gene:10369042"/>
<evidence type="ECO:0000256" key="8">
    <source>
        <dbReference type="HAMAP-Rule" id="MF_00599"/>
    </source>
</evidence>
<dbReference type="GO" id="GO:0043093">
    <property type="term" value="P:FtsZ-dependent cytokinesis"/>
    <property type="evidence" value="ECO:0007669"/>
    <property type="project" value="UniProtKB-UniRule"/>
</dbReference>
<evidence type="ECO:0000256" key="9">
    <source>
        <dbReference type="SAM" id="Phobius"/>
    </source>
</evidence>
<dbReference type="GO" id="GO:0032153">
    <property type="term" value="C:cell division site"/>
    <property type="evidence" value="ECO:0007669"/>
    <property type="project" value="UniProtKB-UniRule"/>
</dbReference>
<evidence type="ECO:0000256" key="2">
    <source>
        <dbReference type="ARBA" id="ARBA00022618"/>
    </source>
</evidence>
<dbReference type="eggNOG" id="COG2919">
    <property type="taxonomic scope" value="Bacteria"/>
</dbReference>
<evidence type="ECO:0000256" key="1">
    <source>
        <dbReference type="ARBA" id="ARBA00022475"/>
    </source>
</evidence>
<evidence type="ECO:0000313" key="10">
    <source>
        <dbReference type="EMBL" id="BAC24679.1"/>
    </source>
</evidence>
<dbReference type="PANTHER" id="PTHR37485">
    <property type="entry name" value="CELL DIVISION PROTEIN FTSB"/>
    <property type="match status" value="1"/>
</dbReference>
<dbReference type="HOGENOM" id="CLU_134863_5_2_6"/>
<keyword evidence="8" id="KW-0997">Cell inner membrane</keyword>
<organism evidence="10 11">
    <name type="scientific">Wigglesworthia glossinidia brevipalpis</name>
    <dbReference type="NCBI Taxonomy" id="36870"/>
    <lineage>
        <taxon>Bacteria</taxon>
        <taxon>Pseudomonadati</taxon>
        <taxon>Pseudomonadota</taxon>
        <taxon>Gammaproteobacteria</taxon>
        <taxon>Enterobacterales</taxon>
        <taxon>Erwiniaceae</taxon>
        <taxon>Wigglesworthia</taxon>
    </lineage>
</organism>
<dbReference type="Pfam" id="PF04977">
    <property type="entry name" value="DivIC"/>
    <property type="match status" value="1"/>
</dbReference>
<keyword evidence="5" id="KW-0175">Coiled coil</keyword>
<dbReference type="InterPro" id="IPR007060">
    <property type="entry name" value="FtsL/DivIC"/>
</dbReference>
<reference evidence="10 11" key="1">
    <citation type="journal article" date="2002" name="Nat. Genet.">
        <title>Genome sequence of the endocellular obligate symbiont of tsetse flies, Wigglesworthia glossinidia.</title>
        <authorList>
            <person name="Akman L."/>
            <person name="Yamashita A."/>
            <person name="Watanabe H."/>
            <person name="Oshima K."/>
            <person name="Shiba T."/>
            <person name="Hattori M."/>
            <person name="Aksoy S."/>
        </authorList>
    </citation>
    <scope>NUCLEOTIDE SEQUENCE [LARGE SCALE GENOMIC DNA]</scope>
</reference>
<accession>Q8D222</accession>
<feature type="transmembrane region" description="Helical" evidence="9">
    <location>
        <begin position="7"/>
        <end position="31"/>
    </location>
</feature>
<dbReference type="AlphaFoldDB" id="Q8D222"/>
<keyword evidence="4 8" id="KW-1133">Transmembrane helix</keyword>
<proteinExistence type="inferred from homology"/>
<evidence type="ECO:0000256" key="6">
    <source>
        <dbReference type="ARBA" id="ARBA00023136"/>
    </source>
</evidence>
<evidence type="ECO:0000256" key="3">
    <source>
        <dbReference type="ARBA" id="ARBA00022692"/>
    </source>
</evidence>
<protein>
    <recommendedName>
        <fullName evidence="8">Cell division protein FtsB</fullName>
    </recommendedName>
</protein>
<dbReference type="GO" id="GO:0030428">
    <property type="term" value="C:cell septum"/>
    <property type="evidence" value="ECO:0007669"/>
    <property type="project" value="TreeGrafter"/>
</dbReference>
<keyword evidence="6 8" id="KW-0472">Membrane</keyword>
<name>Q8D222_WIGBR</name>
<sequence>MIKKKFNFLFFTKFEFLLVFILLFMQFYFWFGNNNIITLIKIKKEIKIKKNDNLKKKLRNNDLLIEIEDLRNTKEIIEEKARSDLNMIKSDEIYYRIINLENKNNYN</sequence>
<evidence type="ECO:0000256" key="5">
    <source>
        <dbReference type="ARBA" id="ARBA00023054"/>
    </source>
</evidence>
<comment type="subunit">
    <text evidence="8">Part of a complex composed of FtsB, FtsL and FtsQ.</text>
</comment>
<evidence type="ECO:0000313" key="11">
    <source>
        <dbReference type="Proteomes" id="UP000000562"/>
    </source>
</evidence>
<keyword evidence="11" id="KW-1185">Reference proteome</keyword>
<dbReference type="GO" id="GO:0005886">
    <property type="term" value="C:plasma membrane"/>
    <property type="evidence" value="ECO:0007669"/>
    <property type="project" value="UniProtKB-SubCell"/>
</dbReference>
<keyword evidence="2 8" id="KW-0132">Cell division</keyword>
<keyword evidence="1 8" id="KW-1003">Cell membrane</keyword>
<comment type="subcellular location">
    <subcellularLocation>
        <location evidence="8">Cell inner membrane</location>
        <topology evidence="8">Single-pass type II membrane protein</topology>
    </subcellularLocation>
    <text evidence="8">Localizes to the division septum.</text>
</comment>
<dbReference type="KEGG" id="wbr:b2748"/>
<keyword evidence="3 8" id="KW-0812">Transmembrane</keyword>
<feature type="topological domain" description="Periplasmic" evidence="8">
    <location>
        <begin position="32"/>
        <end position="107"/>
    </location>
</feature>
<dbReference type="InterPro" id="IPR023081">
    <property type="entry name" value="Cell_div_FtsB"/>
</dbReference>
<comment type="similarity">
    <text evidence="8">Belongs to the FtsB family.</text>
</comment>
<dbReference type="HAMAP" id="MF_00599">
    <property type="entry name" value="FtsB"/>
    <property type="match status" value="1"/>
</dbReference>
<dbReference type="Proteomes" id="UP000000562">
    <property type="component" value="Chromosome"/>
</dbReference>